<dbReference type="GO" id="GO:0016887">
    <property type="term" value="F:ATP hydrolysis activity"/>
    <property type="evidence" value="ECO:0007669"/>
    <property type="project" value="InterPro"/>
</dbReference>
<dbReference type="AlphaFoldDB" id="A0A151CEM9"/>
<evidence type="ECO:0000313" key="4">
    <source>
        <dbReference type="Proteomes" id="UP000075359"/>
    </source>
</evidence>
<comment type="caution">
    <text evidence="3">The sequence shown here is derived from an EMBL/GenBank/DDBJ whole genome shotgun (WGS) entry which is preliminary data.</text>
</comment>
<gene>
    <name evidence="3" type="ORF">AS592_02905</name>
</gene>
<dbReference type="InterPro" id="IPR006321">
    <property type="entry name" value="PilT/PilU"/>
</dbReference>
<dbReference type="CDD" id="cd01131">
    <property type="entry name" value="PilT"/>
    <property type="match status" value="1"/>
</dbReference>
<sequence length="389" mass="44259">MALENATAMEKLNNWLSMLIEVEGADLHIKTDGQVRARVRDDIVALSTEVATDEIMEGIIKGLTGEDYEDFMETKEYDGAYSLDENHRFRVNIFMHIGGYAIAMRLIPGYIRTIEELNLPSSLHKLAELRRGLVLVTGTTGSGKSTTLASIIEEINANHPYHIITIEDPIEYIHKDRKCIVEQRELGLHTRSFSRALRAAMREDPDIIVVGEIRDMATAESILQAVNTGHLVFSTIHTLDARETIDRLIAIFPTSEQNRVRDTLASTLEAVISQRLILGADENTMIPAAEVMFKSPQIQELIRNKRDHEIPDALEKERISYETQTFNRALFDLTLNDMITEKQAFEYATSPADLKLMFTMSPEYEKKVHRNEKVKEVWLKEDAKKGEEE</sequence>
<dbReference type="PROSITE" id="PS00662">
    <property type="entry name" value="T2SP_E"/>
    <property type="match status" value="1"/>
</dbReference>
<dbReference type="EMBL" id="LNKT01000067">
    <property type="protein sequence ID" value="KYJ85703.1"/>
    <property type="molecule type" value="Genomic_DNA"/>
</dbReference>
<evidence type="ECO:0000256" key="1">
    <source>
        <dbReference type="ARBA" id="ARBA00006611"/>
    </source>
</evidence>
<name>A0A151CEM9_9BACT</name>
<organism evidence="3 4">
    <name type="scientific">Sulfurovum riftiae</name>
    <dbReference type="NCBI Taxonomy" id="1630136"/>
    <lineage>
        <taxon>Bacteria</taxon>
        <taxon>Pseudomonadati</taxon>
        <taxon>Campylobacterota</taxon>
        <taxon>Epsilonproteobacteria</taxon>
        <taxon>Campylobacterales</taxon>
        <taxon>Sulfurovaceae</taxon>
        <taxon>Sulfurovum</taxon>
    </lineage>
</organism>
<proteinExistence type="inferred from homology"/>
<dbReference type="Gene3D" id="3.30.450.90">
    <property type="match status" value="1"/>
</dbReference>
<dbReference type="GO" id="GO:0005524">
    <property type="term" value="F:ATP binding"/>
    <property type="evidence" value="ECO:0007669"/>
    <property type="project" value="InterPro"/>
</dbReference>
<evidence type="ECO:0000259" key="2">
    <source>
        <dbReference type="PROSITE" id="PS00662"/>
    </source>
</evidence>
<dbReference type="Pfam" id="PF00437">
    <property type="entry name" value="T2SSE"/>
    <property type="match status" value="1"/>
</dbReference>
<feature type="domain" description="Bacterial type II secretion system protein E" evidence="2">
    <location>
        <begin position="201"/>
        <end position="215"/>
    </location>
</feature>
<dbReference type="STRING" id="1630136.AS592_02905"/>
<dbReference type="InterPro" id="IPR001482">
    <property type="entry name" value="T2SS/T4SS_dom"/>
</dbReference>
<dbReference type="PANTHER" id="PTHR30486:SF12">
    <property type="entry name" value="TYPE IV PILUS ATPASE PILU"/>
    <property type="match status" value="1"/>
</dbReference>
<dbReference type="SUPFAM" id="SSF52540">
    <property type="entry name" value="P-loop containing nucleoside triphosphate hydrolases"/>
    <property type="match status" value="1"/>
</dbReference>
<dbReference type="InterPro" id="IPR050921">
    <property type="entry name" value="T4SS_GSP_E_ATPase"/>
</dbReference>
<dbReference type="Gene3D" id="3.40.50.300">
    <property type="entry name" value="P-loop containing nucleotide triphosphate hydrolases"/>
    <property type="match status" value="1"/>
</dbReference>
<dbReference type="InterPro" id="IPR003593">
    <property type="entry name" value="AAA+_ATPase"/>
</dbReference>
<keyword evidence="4" id="KW-1185">Reference proteome</keyword>
<reference evidence="3 4" key="1">
    <citation type="submission" date="2015-11" db="EMBL/GenBank/DDBJ databases">
        <title>Draft genome of Sulfurovum riftiae 1812E, a member of the Epsilonproteobacteria isolated from the tube of the deep-sea hydrothermal vent tubewom Riftia pachyptila.</title>
        <authorList>
            <person name="Vetriani C."/>
            <person name="Giovannelli D."/>
        </authorList>
    </citation>
    <scope>NUCLEOTIDE SEQUENCE [LARGE SCALE GENOMIC DNA]</scope>
    <source>
        <strain evidence="3 4">1812E</strain>
    </source>
</reference>
<dbReference type="Proteomes" id="UP000075359">
    <property type="component" value="Unassembled WGS sequence"/>
</dbReference>
<protein>
    <submittedName>
        <fullName evidence="3">Type IV pili twitching motility protein PilT</fullName>
    </submittedName>
</protein>
<evidence type="ECO:0000313" key="3">
    <source>
        <dbReference type="EMBL" id="KYJ85703.1"/>
    </source>
</evidence>
<dbReference type="SMART" id="SM00382">
    <property type="entry name" value="AAA"/>
    <property type="match status" value="1"/>
</dbReference>
<dbReference type="NCBIfam" id="TIGR01420">
    <property type="entry name" value="pilT_fam"/>
    <property type="match status" value="1"/>
</dbReference>
<dbReference type="RefSeq" id="WP_067332098.1">
    <property type="nucleotide sequence ID" value="NZ_LNKT01000067.1"/>
</dbReference>
<comment type="similarity">
    <text evidence="1">Belongs to the GSP E family.</text>
</comment>
<dbReference type="PANTHER" id="PTHR30486">
    <property type="entry name" value="TWITCHING MOTILITY PROTEIN PILT"/>
    <property type="match status" value="1"/>
</dbReference>
<dbReference type="InterPro" id="IPR027417">
    <property type="entry name" value="P-loop_NTPase"/>
</dbReference>
<accession>A0A151CEM9</accession>